<feature type="region of interest" description="Disordered" evidence="2">
    <location>
        <begin position="149"/>
        <end position="172"/>
    </location>
</feature>
<reference evidence="3 4" key="1">
    <citation type="journal article" date="2017" name="Int. J. Parasitol.">
        <title>The genome of the protozoan parasite Cystoisospora suis and a reverse vaccinology approach to identify vaccine candidates.</title>
        <authorList>
            <person name="Palmieri N."/>
            <person name="Shrestha A."/>
            <person name="Ruttkowski B."/>
            <person name="Beck T."/>
            <person name="Vogl C."/>
            <person name="Tomley F."/>
            <person name="Blake D.P."/>
            <person name="Joachim A."/>
        </authorList>
    </citation>
    <scope>NUCLEOTIDE SEQUENCE [LARGE SCALE GENOMIC DNA]</scope>
    <source>
        <strain evidence="3 4">Wien I</strain>
    </source>
</reference>
<comment type="caution">
    <text evidence="3">The sequence shown here is derived from an EMBL/GenBank/DDBJ whole genome shotgun (WGS) entry which is preliminary data.</text>
</comment>
<dbReference type="OrthoDB" id="346711at2759"/>
<feature type="compositionally biased region" description="Basic and acidic residues" evidence="2">
    <location>
        <begin position="576"/>
        <end position="588"/>
    </location>
</feature>
<feature type="compositionally biased region" description="Polar residues" evidence="2">
    <location>
        <begin position="158"/>
        <end position="172"/>
    </location>
</feature>
<protein>
    <submittedName>
        <fullName evidence="3">Uncharacterized protein</fullName>
    </submittedName>
</protein>
<feature type="coiled-coil region" evidence="1">
    <location>
        <begin position="395"/>
        <end position="422"/>
    </location>
</feature>
<keyword evidence="1" id="KW-0175">Coiled coil</keyword>
<dbReference type="RefSeq" id="XP_067922225.1">
    <property type="nucleotide sequence ID" value="XM_068065792.1"/>
</dbReference>
<proteinExistence type="predicted"/>
<dbReference type="EMBL" id="MIGC01002725">
    <property type="protein sequence ID" value="PHJ20538.1"/>
    <property type="molecule type" value="Genomic_DNA"/>
</dbReference>
<evidence type="ECO:0000256" key="1">
    <source>
        <dbReference type="SAM" id="Coils"/>
    </source>
</evidence>
<organism evidence="3 4">
    <name type="scientific">Cystoisospora suis</name>
    <dbReference type="NCBI Taxonomy" id="483139"/>
    <lineage>
        <taxon>Eukaryota</taxon>
        <taxon>Sar</taxon>
        <taxon>Alveolata</taxon>
        <taxon>Apicomplexa</taxon>
        <taxon>Conoidasida</taxon>
        <taxon>Coccidia</taxon>
        <taxon>Eucoccidiorida</taxon>
        <taxon>Eimeriorina</taxon>
        <taxon>Sarcocystidae</taxon>
        <taxon>Cystoisospora</taxon>
    </lineage>
</organism>
<name>A0A2C6KWE8_9APIC</name>
<accession>A0A2C6KWE8</accession>
<keyword evidence="4" id="KW-1185">Reference proteome</keyword>
<dbReference type="Proteomes" id="UP000221165">
    <property type="component" value="Unassembled WGS sequence"/>
</dbReference>
<sequence>MISTTVTARVRLNIGALASCSSIALDYTEQPVPGFRRCIRPGALQGPSPYLSETKREKLLAMKQSLDSQQPAAKIRQLYAEAQAASLRALARAAVANEGPGFSTDRQRDGRTARLPNSQTPLLSPNEAARKGLSVEATLARILAKEREEAIERRKSQENSADPRSNSGSPHMQLTRLKKMNTTELLAEFKNIDVSARETRANQAALHPPIFVRSGPTWLHSCRIVVYRDRSQHSQLRGARSATRTRNQLQAAGHTAVAALFFPSRVGRYHRVKSARAPRGCVGSSKPLARKHRSGSCGCLLVTADISGQISVSTKRTSSKWLGERIKNSSRRGNAQCFATSTNRWKNNAKRLKDLEDQKTIRRTVREIERQRKKDLQERLQNRETVRQMMAVSQEEHHKAQMREAEEKKEDLRLLQESIRLEKLAEARRVAERQRQIEAHQSRADRIAETMKDDKVETATRNAILRYESEQAEIERKRIEQEAKKKQAARENAQYLKVQAREKEARRLAEIEDRRRVQQQQEQAALEHKLMVEANEKKKRLENINQQELLIQQIEEHKRRTGLHVSPTEVKMNRSLLEKVKDFKEHQRASQPSGQRRRSDSSDEE</sequence>
<dbReference type="AlphaFoldDB" id="A0A2C6KWE8"/>
<dbReference type="VEuPathDB" id="ToxoDB:CSUI_005622"/>
<dbReference type="GeneID" id="94429003"/>
<feature type="region of interest" description="Disordered" evidence="2">
    <location>
        <begin position="558"/>
        <end position="605"/>
    </location>
</feature>
<evidence type="ECO:0000313" key="4">
    <source>
        <dbReference type="Proteomes" id="UP000221165"/>
    </source>
</evidence>
<feature type="region of interest" description="Disordered" evidence="2">
    <location>
        <begin position="98"/>
        <end position="126"/>
    </location>
</feature>
<gene>
    <name evidence="3" type="ORF">CSUI_005622</name>
</gene>
<evidence type="ECO:0000313" key="3">
    <source>
        <dbReference type="EMBL" id="PHJ20538.1"/>
    </source>
</evidence>
<feature type="coiled-coil region" evidence="1">
    <location>
        <begin position="462"/>
        <end position="547"/>
    </location>
</feature>
<evidence type="ECO:0000256" key="2">
    <source>
        <dbReference type="SAM" id="MobiDB-lite"/>
    </source>
</evidence>